<accession>A0A1I3ID99</accession>
<dbReference type="GO" id="GO:0005737">
    <property type="term" value="C:cytoplasm"/>
    <property type="evidence" value="ECO:0007669"/>
    <property type="project" value="UniProtKB-SubCell"/>
</dbReference>
<protein>
    <recommendedName>
        <fullName evidence="3">Regulatory protein RecX</fullName>
    </recommendedName>
</protein>
<dbReference type="InterPro" id="IPR036388">
    <property type="entry name" value="WH-like_DNA-bd_sf"/>
</dbReference>
<reference evidence="7 8" key="1">
    <citation type="submission" date="2016-10" db="EMBL/GenBank/DDBJ databases">
        <authorList>
            <person name="de Groot N.N."/>
        </authorList>
    </citation>
    <scope>NUCLEOTIDE SEQUENCE [LARGE SCALE GENOMIC DNA]</scope>
    <source>
        <strain evidence="7 8">LMG 23650</strain>
    </source>
</reference>
<sequence>MPFADEADPLEALLDELERDGWLSDSRFAESLINRRASRVGASRIVSELKRHAVSQTLIEETGAQLRETEMARAQAVWRKKYGALPTTVAERARQARFLMARGFSQSIIGKILKGIDDEWSGD</sequence>
<dbReference type="Pfam" id="PF02631">
    <property type="entry name" value="RecX_HTH2"/>
    <property type="match status" value="1"/>
</dbReference>
<organism evidence="7 8">
    <name type="scientific">Paraburkholderia megapolitana</name>
    <dbReference type="NCBI Taxonomy" id="420953"/>
    <lineage>
        <taxon>Bacteria</taxon>
        <taxon>Pseudomonadati</taxon>
        <taxon>Pseudomonadota</taxon>
        <taxon>Betaproteobacteria</taxon>
        <taxon>Burkholderiales</taxon>
        <taxon>Burkholderiaceae</taxon>
        <taxon>Paraburkholderia</taxon>
    </lineage>
</organism>
<gene>
    <name evidence="7" type="ORF">SAMN05192543_103180</name>
</gene>
<dbReference type="Gene3D" id="1.10.10.10">
    <property type="entry name" value="Winged helix-like DNA-binding domain superfamily/Winged helix DNA-binding domain"/>
    <property type="match status" value="2"/>
</dbReference>
<dbReference type="STRING" id="420953.SAMN05192543_103180"/>
<dbReference type="Proteomes" id="UP000199548">
    <property type="component" value="Unassembled WGS sequence"/>
</dbReference>
<evidence type="ECO:0000259" key="6">
    <source>
        <dbReference type="Pfam" id="PF21981"/>
    </source>
</evidence>
<evidence type="ECO:0000256" key="2">
    <source>
        <dbReference type="ARBA" id="ARBA00009695"/>
    </source>
</evidence>
<comment type="similarity">
    <text evidence="2">Belongs to the RecX family.</text>
</comment>
<dbReference type="InterPro" id="IPR053924">
    <property type="entry name" value="RecX_HTH_2nd"/>
</dbReference>
<evidence type="ECO:0000313" key="8">
    <source>
        <dbReference type="Proteomes" id="UP000199548"/>
    </source>
</evidence>
<keyword evidence="8" id="KW-1185">Reference proteome</keyword>
<dbReference type="NCBIfam" id="NF001055">
    <property type="entry name" value="PRK00117.2-5"/>
    <property type="match status" value="1"/>
</dbReference>
<proteinExistence type="inferred from homology"/>
<keyword evidence="4" id="KW-0963">Cytoplasm</keyword>
<name>A0A1I3ID99_9BURK</name>
<dbReference type="InterPro" id="IPR053925">
    <property type="entry name" value="RecX_HTH_3rd"/>
</dbReference>
<evidence type="ECO:0000256" key="4">
    <source>
        <dbReference type="ARBA" id="ARBA00022490"/>
    </source>
</evidence>
<evidence type="ECO:0000259" key="5">
    <source>
        <dbReference type="Pfam" id="PF02631"/>
    </source>
</evidence>
<feature type="domain" description="RecX second three-helical" evidence="5">
    <location>
        <begin position="24"/>
        <end position="61"/>
    </location>
</feature>
<dbReference type="InterPro" id="IPR003783">
    <property type="entry name" value="Regulatory_RecX"/>
</dbReference>
<feature type="domain" description="RecX third three-helical" evidence="6">
    <location>
        <begin position="68"/>
        <end position="113"/>
    </location>
</feature>
<evidence type="ECO:0000256" key="3">
    <source>
        <dbReference type="ARBA" id="ARBA00018111"/>
    </source>
</evidence>
<dbReference type="GO" id="GO:0006282">
    <property type="term" value="P:regulation of DNA repair"/>
    <property type="evidence" value="ECO:0007669"/>
    <property type="project" value="InterPro"/>
</dbReference>
<dbReference type="PANTHER" id="PTHR33602">
    <property type="entry name" value="REGULATORY PROTEIN RECX FAMILY PROTEIN"/>
    <property type="match status" value="1"/>
</dbReference>
<dbReference type="AlphaFoldDB" id="A0A1I3ID99"/>
<dbReference type="Pfam" id="PF21981">
    <property type="entry name" value="RecX_HTH3"/>
    <property type="match status" value="1"/>
</dbReference>
<dbReference type="PANTHER" id="PTHR33602:SF1">
    <property type="entry name" value="REGULATORY PROTEIN RECX FAMILY PROTEIN"/>
    <property type="match status" value="1"/>
</dbReference>
<comment type="subcellular location">
    <subcellularLocation>
        <location evidence="1">Cytoplasm</location>
    </subcellularLocation>
</comment>
<evidence type="ECO:0000313" key="7">
    <source>
        <dbReference type="EMBL" id="SFI45912.1"/>
    </source>
</evidence>
<dbReference type="EMBL" id="FOQU01000003">
    <property type="protein sequence ID" value="SFI45912.1"/>
    <property type="molecule type" value="Genomic_DNA"/>
</dbReference>
<evidence type="ECO:0000256" key="1">
    <source>
        <dbReference type="ARBA" id="ARBA00004496"/>
    </source>
</evidence>